<comment type="catalytic activity">
    <reaction evidence="12">
        <text>N(4)-(alpha-D-Man-(1-&gt;2)-alpha-D-Man-(1-&gt;2)-alpha-D-Man-(1-&gt;3)-[alpha-D-Man-(1-&gt;2)-alpha-D-Man-(1-&gt;3)-[alpha-D-Man-(1-&gt;2)-alpha-D-Man-(1-&gt;6)]-alpha-D-Man-(1-&gt;6)]-beta-D-Man-(1-&gt;4)-beta-D-GlcNAc-(1-&gt;4)-beta-D-GlcNAc)-L-asparaginyl-[protein] (N-glucan mannose isomer 9A1,2,3B1,2,3) + 4 H2O = N(4)-(alpha-D-Man-(1-&gt;3)-[alpha-D-Man-(1-&gt;3)-[alpha-D-Man-(1-&gt;6)]-alpha-D-Man-(1-&gt;6)]-beta-D-Man-(1-&gt;4)-beta-D-GlcNAc-(1-&gt;4)-beta-D-GlcNAc)-L-asparaginyl-[protein] (N-glucan mannose isomer 5A1,2) + 4 beta-D-mannose</text>
        <dbReference type="Rhea" id="RHEA:56008"/>
        <dbReference type="Rhea" id="RHEA-COMP:14356"/>
        <dbReference type="Rhea" id="RHEA-COMP:14367"/>
        <dbReference type="ChEBI" id="CHEBI:15377"/>
        <dbReference type="ChEBI" id="CHEBI:28563"/>
        <dbReference type="ChEBI" id="CHEBI:59087"/>
        <dbReference type="ChEBI" id="CHEBI:139493"/>
        <dbReference type="EC" id="3.2.1.113"/>
    </reaction>
</comment>
<dbReference type="GO" id="GO:0000139">
    <property type="term" value="C:Golgi membrane"/>
    <property type="evidence" value="ECO:0007669"/>
    <property type="project" value="TreeGrafter"/>
</dbReference>
<keyword evidence="7" id="KW-0735">Signal-anchor</keyword>
<evidence type="ECO:0000256" key="6">
    <source>
        <dbReference type="ARBA" id="ARBA00022837"/>
    </source>
</evidence>
<gene>
    <name evidence="21" type="primary">alpha-Man-Ia</name>
    <name evidence="21" type="ORF">TNIN_193011</name>
</gene>
<dbReference type="InterPro" id="IPR050749">
    <property type="entry name" value="Glycosyl_Hydrolase_47"/>
</dbReference>
<keyword evidence="20" id="KW-1133">Transmembrane helix</keyword>
<keyword evidence="8 20" id="KW-0472">Membrane</keyword>
<evidence type="ECO:0000256" key="3">
    <source>
        <dbReference type="ARBA" id="ARBA00007658"/>
    </source>
</evidence>
<name>A0A8X6IFI1_9ARAC</name>
<dbReference type="OrthoDB" id="8118055at2759"/>
<evidence type="ECO:0000256" key="14">
    <source>
        <dbReference type="ARBA" id="ARBA00060399"/>
    </source>
</evidence>
<keyword evidence="16" id="KW-0479">Metal-binding</keyword>
<feature type="active site" description="Proton donor" evidence="15">
    <location>
        <position position="300"/>
    </location>
</feature>
<evidence type="ECO:0000256" key="7">
    <source>
        <dbReference type="ARBA" id="ARBA00022968"/>
    </source>
</evidence>
<dbReference type="Proteomes" id="UP000886998">
    <property type="component" value="Unassembled WGS sequence"/>
</dbReference>
<evidence type="ECO:0000256" key="1">
    <source>
        <dbReference type="ARBA" id="ARBA00001913"/>
    </source>
</evidence>
<evidence type="ECO:0000256" key="17">
    <source>
        <dbReference type="PIRSR" id="PIRSR601382-3"/>
    </source>
</evidence>
<feature type="active site" evidence="15">
    <location>
        <position position="567"/>
    </location>
</feature>
<feature type="disulfide bond" evidence="17">
    <location>
        <begin position="496"/>
        <end position="528"/>
    </location>
</feature>
<evidence type="ECO:0000256" key="13">
    <source>
        <dbReference type="ARBA" id="ARBA00054774"/>
    </source>
</evidence>
<dbReference type="AlphaFoldDB" id="A0A8X6IFI1"/>
<evidence type="ECO:0000256" key="20">
    <source>
        <dbReference type="SAM" id="Phobius"/>
    </source>
</evidence>
<protein>
    <recommendedName>
        <fullName evidence="18">alpha-1,2-Mannosidase</fullName>
        <ecNumber evidence="18">3.2.1.-</ecNumber>
    </recommendedName>
</protein>
<keyword evidence="10 18" id="KW-0326">Glycosidase</keyword>
<dbReference type="SUPFAM" id="SSF48225">
    <property type="entry name" value="Seven-hairpin glycosidases"/>
    <property type="match status" value="1"/>
</dbReference>
<organism evidence="21 22">
    <name type="scientific">Trichonephila inaurata madagascariensis</name>
    <dbReference type="NCBI Taxonomy" id="2747483"/>
    <lineage>
        <taxon>Eukaryota</taxon>
        <taxon>Metazoa</taxon>
        <taxon>Ecdysozoa</taxon>
        <taxon>Arthropoda</taxon>
        <taxon>Chelicerata</taxon>
        <taxon>Arachnida</taxon>
        <taxon>Araneae</taxon>
        <taxon>Araneomorphae</taxon>
        <taxon>Entelegynae</taxon>
        <taxon>Araneoidea</taxon>
        <taxon>Nephilidae</taxon>
        <taxon>Trichonephila</taxon>
        <taxon>Trichonephila inaurata</taxon>
    </lineage>
</organism>
<dbReference type="PRINTS" id="PR00747">
    <property type="entry name" value="GLYHDRLASE47"/>
</dbReference>
<feature type="active site" evidence="15">
    <location>
        <position position="433"/>
    </location>
</feature>
<keyword evidence="4 20" id="KW-0812">Transmembrane</keyword>
<feature type="binding site" evidence="16">
    <location>
        <position position="653"/>
    </location>
    <ligand>
        <name>Ca(2+)</name>
        <dbReference type="ChEBI" id="CHEBI:29108"/>
    </ligand>
</feature>
<evidence type="ECO:0000256" key="2">
    <source>
        <dbReference type="ARBA" id="ARBA00004922"/>
    </source>
</evidence>
<keyword evidence="9 17" id="KW-1015">Disulfide bond</keyword>
<evidence type="ECO:0000256" key="11">
    <source>
        <dbReference type="ARBA" id="ARBA00047669"/>
    </source>
</evidence>
<comment type="pathway">
    <text evidence="2">Protein modification; protein glycosylation.</text>
</comment>
<dbReference type="GO" id="GO:0005509">
    <property type="term" value="F:calcium ion binding"/>
    <property type="evidence" value="ECO:0007669"/>
    <property type="project" value="InterPro"/>
</dbReference>
<comment type="caution">
    <text evidence="21">The sequence shown here is derived from an EMBL/GenBank/DDBJ whole genome shotgun (WGS) entry which is preliminary data.</text>
</comment>
<dbReference type="InterPro" id="IPR012341">
    <property type="entry name" value="6hp_glycosidase-like_sf"/>
</dbReference>
<evidence type="ECO:0000256" key="4">
    <source>
        <dbReference type="ARBA" id="ARBA00022692"/>
    </source>
</evidence>
<evidence type="ECO:0000256" key="10">
    <source>
        <dbReference type="ARBA" id="ARBA00023295"/>
    </source>
</evidence>
<evidence type="ECO:0000256" key="18">
    <source>
        <dbReference type="RuleBase" id="RU361193"/>
    </source>
</evidence>
<evidence type="ECO:0000256" key="12">
    <source>
        <dbReference type="ARBA" id="ARBA00048605"/>
    </source>
</evidence>
<comment type="cofactor">
    <cofactor evidence="1 16">
        <name>Ca(2+)</name>
        <dbReference type="ChEBI" id="CHEBI:29108"/>
    </cofactor>
</comment>
<dbReference type="InterPro" id="IPR036026">
    <property type="entry name" value="Seven-hairpin_glycosidases"/>
</dbReference>
<comment type="subcellular location">
    <subcellularLocation>
        <location evidence="14">Endomembrane system</location>
        <topology evidence="14">Single-pass type II membrane protein</topology>
    </subcellularLocation>
</comment>
<dbReference type="PANTHER" id="PTHR11742:SF6">
    <property type="entry name" value="MANNOSYL-OLIGOSACCHARIDE ALPHA-1,2-MANNOSIDASE IA-RELATED"/>
    <property type="match status" value="1"/>
</dbReference>
<reference evidence="21" key="1">
    <citation type="submission" date="2020-08" db="EMBL/GenBank/DDBJ databases">
        <title>Multicomponent nature underlies the extraordinary mechanical properties of spider dragline silk.</title>
        <authorList>
            <person name="Kono N."/>
            <person name="Nakamura H."/>
            <person name="Mori M."/>
            <person name="Yoshida Y."/>
            <person name="Ohtoshi R."/>
            <person name="Malay A.D."/>
            <person name="Moran D.A.P."/>
            <person name="Tomita M."/>
            <person name="Numata K."/>
            <person name="Arakawa K."/>
        </authorList>
    </citation>
    <scope>NUCLEOTIDE SEQUENCE</scope>
</reference>
<evidence type="ECO:0000256" key="8">
    <source>
        <dbReference type="ARBA" id="ARBA00023136"/>
    </source>
</evidence>
<feature type="transmembrane region" description="Helical" evidence="20">
    <location>
        <begin position="33"/>
        <end position="53"/>
    </location>
</feature>
<sequence length="671" mass="75633">MAASTVLPTYQRYINGAPVSAAGRKTLRLREKYIVLLVLGTFVAVCIGTFFFLPEFRSGSINSAYRHIRNAGSDLLLPPLQVVDKAVLQPHDVNNADPHVIMDRAKLVLKIQEDLEKERQKNLKENMDKAQVENPLSKIDQQNNLVETKGELSKGRDDGVMVQDQLVNDVAQIPITVSKNDPGASELNDIVRDHPGGPGTRGGEPSDPDIREKRNKIREMMKHAWDNYVQYAWGQNELRPLSKRGHSAGIFGKTALGASIVDGLNTLYIMELTDDYQKGRDWIAANLNLDLGNAEISVFETNIRFIGGLLSCYAMTGDVMYKEKADHVAQKLLPAFNTPTGIPNAIVNLKNGASKNYAWASSSSSILAEFGTLHLEFTYLSDITGNPVYKEKVNHIRDFLAKMDKPQGLFPNYLNPKTGRWGQHHMSMGALGDSFYEYLLKSWIQSNGEDVQALQMFQELAEAINDKLVFTSKSGLRYLADLKYDRIEHKMDHLACFAGGFFAIGSEFMPPNRQDYYLQLGKDLTHTCHESYDRTATKLGPESFRFSDASEAKALKQNEKYYIQRPEVIESYFILWRVTKDPKYRQWGWEAAQAIDKHCRVDGGFSGLKNVYMLDSAKDDVQQSFFLAETLKYLYLLFSEDDLIPLDSWVLNTEAHPLPIKGKNPAYKAIS</sequence>
<comment type="function">
    <text evidence="13">Involved in the maturation of Asn-linked oligosaccharides. Progressively trim alpha-1,2-linked mannose residues from Man(9)GlcNAc(2) to produce Man(5)GlcNAc(2).</text>
</comment>
<dbReference type="Gene3D" id="1.50.10.10">
    <property type="match status" value="1"/>
</dbReference>
<dbReference type="PANTHER" id="PTHR11742">
    <property type="entry name" value="MANNOSYL-OLIGOSACCHARIDE ALPHA-1,2-MANNOSIDASE-RELATED"/>
    <property type="match status" value="1"/>
</dbReference>
<feature type="region of interest" description="Disordered" evidence="19">
    <location>
        <begin position="191"/>
        <end position="210"/>
    </location>
</feature>
<keyword evidence="5 18" id="KW-0378">Hydrolase</keyword>
<feature type="active site" description="Proton donor" evidence="15">
    <location>
        <position position="542"/>
    </location>
</feature>
<evidence type="ECO:0000313" key="22">
    <source>
        <dbReference type="Proteomes" id="UP000886998"/>
    </source>
</evidence>
<evidence type="ECO:0000256" key="16">
    <source>
        <dbReference type="PIRSR" id="PIRSR601382-2"/>
    </source>
</evidence>
<dbReference type="EMBL" id="BMAV01025686">
    <property type="protein sequence ID" value="GFS43754.1"/>
    <property type="molecule type" value="Genomic_DNA"/>
</dbReference>
<comment type="catalytic activity">
    <reaction evidence="11">
        <text>N(4)-(alpha-D-Man-(1-&gt;2)-alpha-D-Man-(1-&gt;2)-alpha-D-Man-(1-&gt;3)-[alpha-D-Man-(1-&gt;3)-[alpha-D-Man-(1-&gt;2)-alpha-D-Man-(1-&gt;6)]-alpha-D-Man-(1-&gt;6)]-beta-D-Man-(1-&gt;4)-beta-D-GlcNAc-(1-&gt;4)-beta-D-GlcNAc)-L-asparaginyl-[protein] (N-glucan mannose isomer 8A1,2,3B1,3) + 3 H2O = N(4)-(alpha-D-Man-(1-&gt;3)-[alpha-D-Man-(1-&gt;3)-[alpha-D-Man-(1-&gt;6)]-alpha-D-Man-(1-&gt;6)]-beta-D-Man-(1-&gt;4)-beta-D-GlcNAc-(1-&gt;4)-beta-D-GlcNAc)-L-asparaginyl-[protein] (N-glucan mannose isomer 5A1,2) + 3 beta-D-mannose</text>
        <dbReference type="Rhea" id="RHEA:56028"/>
        <dbReference type="Rhea" id="RHEA-COMP:14358"/>
        <dbReference type="Rhea" id="RHEA-COMP:14367"/>
        <dbReference type="ChEBI" id="CHEBI:15377"/>
        <dbReference type="ChEBI" id="CHEBI:28563"/>
        <dbReference type="ChEBI" id="CHEBI:59087"/>
        <dbReference type="ChEBI" id="CHEBI:60628"/>
        <dbReference type="EC" id="3.2.1.113"/>
    </reaction>
</comment>
<evidence type="ECO:0000256" key="5">
    <source>
        <dbReference type="ARBA" id="ARBA00022801"/>
    </source>
</evidence>
<evidence type="ECO:0000256" key="9">
    <source>
        <dbReference type="ARBA" id="ARBA00023157"/>
    </source>
</evidence>
<dbReference type="InterPro" id="IPR001382">
    <property type="entry name" value="Glyco_hydro_47"/>
</dbReference>
<dbReference type="GO" id="GO:0004571">
    <property type="term" value="F:mannosyl-oligosaccharide 1,2-alpha-mannosidase activity"/>
    <property type="evidence" value="ECO:0007669"/>
    <property type="project" value="UniProtKB-EC"/>
</dbReference>
<dbReference type="EC" id="3.2.1.-" evidence="18"/>
<keyword evidence="22" id="KW-1185">Reference proteome</keyword>
<dbReference type="GO" id="GO:0005783">
    <property type="term" value="C:endoplasmic reticulum"/>
    <property type="evidence" value="ECO:0007669"/>
    <property type="project" value="TreeGrafter"/>
</dbReference>
<evidence type="ECO:0000256" key="15">
    <source>
        <dbReference type="PIRSR" id="PIRSR601382-1"/>
    </source>
</evidence>
<evidence type="ECO:0000256" key="19">
    <source>
        <dbReference type="SAM" id="MobiDB-lite"/>
    </source>
</evidence>
<dbReference type="Pfam" id="PF01532">
    <property type="entry name" value="Glyco_hydro_47"/>
    <property type="match status" value="1"/>
</dbReference>
<accession>A0A8X6IFI1</accession>
<evidence type="ECO:0000313" key="21">
    <source>
        <dbReference type="EMBL" id="GFS43754.1"/>
    </source>
</evidence>
<comment type="similarity">
    <text evidence="3 18">Belongs to the glycosyl hydrolase 47 family.</text>
</comment>
<keyword evidence="6 16" id="KW-0106">Calcium</keyword>
<dbReference type="FunFam" id="1.50.10.10:FF:000002">
    <property type="entry name" value="alpha-1,2-Mannosidase"/>
    <property type="match status" value="1"/>
</dbReference>
<proteinExistence type="inferred from homology"/>
<dbReference type="GO" id="GO:0005975">
    <property type="term" value="P:carbohydrate metabolic process"/>
    <property type="evidence" value="ECO:0007669"/>
    <property type="project" value="InterPro"/>
</dbReference>